<dbReference type="AlphaFoldDB" id="A0A1G6V2U0"/>
<dbReference type="PANTHER" id="PTHR36435">
    <property type="entry name" value="SLR1288 PROTEIN"/>
    <property type="match status" value="1"/>
</dbReference>
<accession>A0A1G6V2U0</accession>
<reference evidence="3 4" key="1">
    <citation type="submission" date="2016-10" db="EMBL/GenBank/DDBJ databases">
        <authorList>
            <person name="de Groot N.N."/>
        </authorList>
    </citation>
    <scope>NUCLEOTIDE SEQUENCE [LARGE SCALE GENOMIC DNA]</scope>
    <source>
        <strain evidence="3 4">DSM 20475</strain>
    </source>
</reference>
<dbReference type="GO" id="GO:0004175">
    <property type="term" value="F:endopeptidase activity"/>
    <property type="evidence" value="ECO:0007669"/>
    <property type="project" value="UniProtKB-ARBA"/>
</dbReference>
<feature type="transmembrane region" description="Helical" evidence="1">
    <location>
        <begin position="126"/>
        <end position="151"/>
    </location>
</feature>
<sequence length="225" mass="24631">MKQEGGLSWVEALCMLGLAYALVFGIAVVLAGPLSFDKTLLFWLTTFIQQVILLALVAFMLHRNGLSWRSIGLRRISAPTAMRSIAAGGLIVIAMGGFIQLINLFLPKGLPAQNVEAFFHMGSPRLAFVLSFFLMVIMAPLVEEVFFRGYLYHALADRLTPQLAMLMTGLIFGLVHGDIYRLLPLAVGGYLLNLIAVREESILASMLAHATWNAVMLLVAFGTMS</sequence>
<evidence type="ECO:0000259" key="2">
    <source>
        <dbReference type="Pfam" id="PF02517"/>
    </source>
</evidence>
<dbReference type="GO" id="GO:0080120">
    <property type="term" value="P:CAAX-box protein maturation"/>
    <property type="evidence" value="ECO:0007669"/>
    <property type="project" value="UniProtKB-ARBA"/>
</dbReference>
<feature type="transmembrane region" description="Helical" evidence="1">
    <location>
        <begin position="40"/>
        <end position="61"/>
    </location>
</feature>
<evidence type="ECO:0000313" key="4">
    <source>
        <dbReference type="Proteomes" id="UP000198995"/>
    </source>
</evidence>
<protein>
    <recommendedName>
        <fullName evidence="2">CAAX prenyl protease 2/Lysostaphin resistance protein A-like domain-containing protein</fullName>
    </recommendedName>
</protein>
<dbReference type="Proteomes" id="UP000198995">
    <property type="component" value="Unassembled WGS sequence"/>
</dbReference>
<dbReference type="OrthoDB" id="9782250at2"/>
<dbReference type="RefSeq" id="WP_091791452.1">
    <property type="nucleotide sequence ID" value="NZ_FNAF01000003.1"/>
</dbReference>
<dbReference type="InterPro" id="IPR003675">
    <property type="entry name" value="Rce1/LyrA-like_dom"/>
</dbReference>
<feature type="transmembrane region" description="Helical" evidence="1">
    <location>
        <begin position="202"/>
        <end position="221"/>
    </location>
</feature>
<dbReference type="EMBL" id="FNAF01000003">
    <property type="protein sequence ID" value="SDD47297.1"/>
    <property type="molecule type" value="Genomic_DNA"/>
</dbReference>
<keyword evidence="1" id="KW-1133">Transmembrane helix</keyword>
<dbReference type="PANTHER" id="PTHR36435:SF1">
    <property type="entry name" value="CAAX AMINO TERMINAL PROTEASE FAMILY PROTEIN"/>
    <property type="match status" value="1"/>
</dbReference>
<evidence type="ECO:0000313" key="3">
    <source>
        <dbReference type="EMBL" id="SDD47297.1"/>
    </source>
</evidence>
<keyword evidence="1" id="KW-0812">Transmembrane</keyword>
<feature type="domain" description="CAAX prenyl protease 2/Lysostaphin resistance protein A-like" evidence="2">
    <location>
        <begin position="127"/>
        <end position="215"/>
    </location>
</feature>
<name>A0A1G6V2U0_PEPNI</name>
<feature type="transmembrane region" description="Helical" evidence="1">
    <location>
        <begin position="12"/>
        <end position="34"/>
    </location>
</feature>
<organism evidence="3 4">
    <name type="scientific">Peptococcus niger</name>
    <dbReference type="NCBI Taxonomy" id="2741"/>
    <lineage>
        <taxon>Bacteria</taxon>
        <taxon>Bacillati</taxon>
        <taxon>Bacillota</taxon>
        <taxon>Clostridia</taxon>
        <taxon>Eubacteriales</taxon>
        <taxon>Peptococcaceae</taxon>
        <taxon>Peptococcus</taxon>
    </lineage>
</organism>
<dbReference type="Pfam" id="PF02517">
    <property type="entry name" value="Rce1-like"/>
    <property type="match status" value="1"/>
</dbReference>
<keyword evidence="4" id="KW-1185">Reference proteome</keyword>
<evidence type="ECO:0000256" key="1">
    <source>
        <dbReference type="SAM" id="Phobius"/>
    </source>
</evidence>
<keyword evidence="1" id="KW-0472">Membrane</keyword>
<feature type="transmembrane region" description="Helical" evidence="1">
    <location>
        <begin position="163"/>
        <end position="182"/>
    </location>
</feature>
<dbReference type="InterPro" id="IPR052710">
    <property type="entry name" value="CAAX_protease"/>
</dbReference>
<gene>
    <name evidence="3" type="ORF">SAMN04489866_103195</name>
</gene>
<feature type="transmembrane region" description="Helical" evidence="1">
    <location>
        <begin position="82"/>
        <end position="106"/>
    </location>
</feature>
<dbReference type="STRING" id="2741.SAMN04489866_103195"/>
<proteinExistence type="predicted"/>